<dbReference type="EMBL" id="JAWWNJ010000035">
    <property type="protein sequence ID" value="KAK7023821.1"/>
    <property type="molecule type" value="Genomic_DNA"/>
</dbReference>
<name>A0AAW0BC60_9AGAR</name>
<keyword evidence="3" id="KW-1185">Reference proteome</keyword>
<organism evidence="2 3">
    <name type="scientific">Favolaschia claudopus</name>
    <dbReference type="NCBI Taxonomy" id="2862362"/>
    <lineage>
        <taxon>Eukaryota</taxon>
        <taxon>Fungi</taxon>
        <taxon>Dikarya</taxon>
        <taxon>Basidiomycota</taxon>
        <taxon>Agaricomycotina</taxon>
        <taxon>Agaricomycetes</taxon>
        <taxon>Agaricomycetidae</taxon>
        <taxon>Agaricales</taxon>
        <taxon>Marasmiineae</taxon>
        <taxon>Mycenaceae</taxon>
        <taxon>Favolaschia</taxon>
    </lineage>
</organism>
<gene>
    <name evidence="2" type="ORF">R3P38DRAFT_1075359</name>
</gene>
<evidence type="ECO:0000313" key="3">
    <source>
        <dbReference type="Proteomes" id="UP001362999"/>
    </source>
</evidence>
<reference evidence="2 3" key="1">
    <citation type="journal article" date="2024" name="J Genomics">
        <title>Draft genome sequencing and assembly of Favolaschia claudopus CIRM-BRFM 2984 isolated from oak limbs.</title>
        <authorList>
            <person name="Navarro D."/>
            <person name="Drula E."/>
            <person name="Chaduli D."/>
            <person name="Cazenave R."/>
            <person name="Ahrendt S."/>
            <person name="Wang J."/>
            <person name="Lipzen A."/>
            <person name="Daum C."/>
            <person name="Barry K."/>
            <person name="Grigoriev I.V."/>
            <person name="Favel A."/>
            <person name="Rosso M.N."/>
            <person name="Martin F."/>
        </authorList>
    </citation>
    <scope>NUCLEOTIDE SEQUENCE [LARGE SCALE GENOMIC DNA]</scope>
    <source>
        <strain evidence="2 3">CIRM-BRFM 2984</strain>
    </source>
</reference>
<sequence length="375" mass="41845">MALARQSRLRSSPVRRLMSKLKPSSRQSARHQEPVPHGKPDLDPVVDTPPENPSPHDNNSSAKRSRACMALQNDDLFEDAVVITTLSTLPFCCHEDLITMSRPSLVAVAESLNAKLPNALQISVDRRRTSTALRHDIELVVGIRTEMPVASAHRAPRGKLLQGQTDSCSVNSSTLTTLSRLQMWKSGKWARTPPCTPSTRRARRMFPIYGTPGTARLERLAEEEEEEDRPLKRQRTRSVFADEEESMNVDAATTTPTPMPRADRMRSRSGFIPALASPTPPPRVLRSHSTILPGEVANTEVDIAFIDMNQRPRYRKRDDGGRRIASQPMPGLNKWVPKQKVRAGKCDTQRSTGRRCGYVLVLVGVIQGRNEEAKE</sequence>
<proteinExistence type="predicted"/>
<feature type="region of interest" description="Disordered" evidence="1">
    <location>
        <begin position="220"/>
        <end position="265"/>
    </location>
</feature>
<dbReference type="AlphaFoldDB" id="A0AAW0BC60"/>
<evidence type="ECO:0000313" key="2">
    <source>
        <dbReference type="EMBL" id="KAK7023821.1"/>
    </source>
</evidence>
<feature type="region of interest" description="Disordered" evidence="1">
    <location>
        <begin position="1"/>
        <end position="64"/>
    </location>
</feature>
<evidence type="ECO:0000256" key="1">
    <source>
        <dbReference type="SAM" id="MobiDB-lite"/>
    </source>
</evidence>
<feature type="region of interest" description="Disordered" evidence="1">
    <location>
        <begin position="314"/>
        <end position="333"/>
    </location>
</feature>
<feature type="compositionally biased region" description="Basic and acidic residues" evidence="1">
    <location>
        <begin position="30"/>
        <end position="42"/>
    </location>
</feature>
<dbReference type="Proteomes" id="UP001362999">
    <property type="component" value="Unassembled WGS sequence"/>
</dbReference>
<accession>A0AAW0BC60</accession>
<comment type="caution">
    <text evidence="2">The sequence shown here is derived from an EMBL/GenBank/DDBJ whole genome shotgun (WGS) entry which is preliminary data.</text>
</comment>
<protein>
    <submittedName>
        <fullName evidence="2">Uncharacterized protein</fullName>
    </submittedName>
</protein>